<dbReference type="RefSeq" id="WP_208313726.1">
    <property type="nucleotide sequence ID" value="NZ_JAELYA010000003.1"/>
</dbReference>
<dbReference type="CDD" id="cd16098">
    <property type="entry name" value="FliS"/>
    <property type="match status" value="1"/>
</dbReference>
<keyword evidence="5" id="KW-0143">Chaperone</keyword>
<dbReference type="Proteomes" id="UP000669060">
    <property type="component" value="Unassembled WGS sequence"/>
</dbReference>
<keyword evidence="7" id="KW-0969">Cilium</keyword>
<evidence type="ECO:0000313" key="7">
    <source>
        <dbReference type="EMBL" id="MBO3275787.1"/>
    </source>
</evidence>
<dbReference type="Gene3D" id="1.20.120.340">
    <property type="entry name" value="Flagellar protein FliS"/>
    <property type="match status" value="1"/>
</dbReference>
<dbReference type="PANTHER" id="PTHR34773:SF1">
    <property type="entry name" value="FLAGELLAR SECRETION CHAPERONE FLIS"/>
    <property type="match status" value="1"/>
</dbReference>
<evidence type="ECO:0000256" key="4">
    <source>
        <dbReference type="ARBA" id="ARBA00022795"/>
    </source>
</evidence>
<dbReference type="SUPFAM" id="SSF101116">
    <property type="entry name" value="Flagellar export chaperone FliS"/>
    <property type="match status" value="1"/>
</dbReference>
<evidence type="ECO:0000256" key="2">
    <source>
        <dbReference type="ARBA" id="ARBA00008787"/>
    </source>
</evidence>
<dbReference type="NCBIfam" id="TIGR00208">
    <property type="entry name" value="fliS"/>
    <property type="match status" value="1"/>
</dbReference>
<keyword evidence="3 6" id="KW-0963">Cytoplasm</keyword>
<keyword evidence="7" id="KW-0966">Cell projection</keyword>
<dbReference type="PIRSF" id="PIRSF039090">
    <property type="entry name" value="Flis"/>
    <property type="match status" value="1"/>
</dbReference>
<reference evidence="7 8" key="1">
    <citation type="submission" date="2020-12" db="EMBL/GenBank/DDBJ databases">
        <title>Pseudomonas schmalbachii sp. nov. isolated from millipede gut.</title>
        <authorList>
            <person name="Shelomi M."/>
        </authorList>
    </citation>
    <scope>NUCLEOTIDE SEQUENCE [LARGE SCALE GENOMIC DNA]</scope>
    <source>
        <strain evidence="7 8">Milli4</strain>
    </source>
</reference>
<dbReference type="Pfam" id="PF02561">
    <property type="entry name" value="FliS"/>
    <property type="match status" value="1"/>
</dbReference>
<keyword evidence="4 6" id="KW-1005">Bacterial flagellum biogenesis</keyword>
<dbReference type="EMBL" id="JAELYA010000003">
    <property type="protein sequence ID" value="MBO3275787.1"/>
    <property type="molecule type" value="Genomic_DNA"/>
</dbReference>
<protein>
    <recommendedName>
        <fullName evidence="6">Flagellar secretion chaperone FliS</fullName>
    </recommendedName>
</protein>
<sequence length="126" mass="13646">MYAMRAMKQYQQVSLEARVAEATPHGLILMLMQGGLERLAQARGAIERGQLAEKGELIGKALGIVSGLREALDMEKGGELAGNLEGLYGYMTQRLLEANRSNDASILDEVAGLLREVKSGWDQIAA</sequence>
<comment type="caution">
    <text evidence="7">The sequence shown here is derived from an EMBL/GenBank/DDBJ whole genome shotgun (WGS) entry which is preliminary data.</text>
</comment>
<evidence type="ECO:0000256" key="6">
    <source>
        <dbReference type="PIRNR" id="PIRNR039090"/>
    </source>
</evidence>
<evidence type="ECO:0000256" key="5">
    <source>
        <dbReference type="ARBA" id="ARBA00023186"/>
    </source>
</evidence>
<dbReference type="PANTHER" id="PTHR34773">
    <property type="entry name" value="FLAGELLAR SECRETION CHAPERONE FLIS"/>
    <property type="match status" value="1"/>
</dbReference>
<name>A0ABS3TQ43_9PSED</name>
<evidence type="ECO:0000256" key="3">
    <source>
        <dbReference type="ARBA" id="ARBA00022490"/>
    </source>
</evidence>
<gene>
    <name evidence="7" type="primary">fliS</name>
    <name evidence="7" type="ORF">JFY56_11170</name>
</gene>
<dbReference type="InterPro" id="IPR003713">
    <property type="entry name" value="FliS"/>
</dbReference>
<dbReference type="InterPro" id="IPR036584">
    <property type="entry name" value="FliS_sf"/>
</dbReference>
<organism evidence="7 8">
    <name type="scientific">Pseudomonas schmalbachii</name>
    <dbReference type="NCBI Taxonomy" id="2816993"/>
    <lineage>
        <taxon>Bacteria</taxon>
        <taxon>Pseudomonadati</taxon>
        <taxon>Pseudomonadota</taxon>
        <taxon>Gammaproteobacteria</taxon>
        <taxon>Pseudomonadales</taxon>
        <taxon>Pseudomonadaceae</taxon>
        <taxon>Pseudomonas</taxon>
    </lineage>
</organism>
<comment type="similarity">
    <text evidence="2 6">Belongs to the FliS family.</text>
</comment>
<accession>A0ABS3TQ43</accession>
<keyword evidence="7" id="KW-0282">Flagellum</keyword>
<comment type="subcellular location">
    <subcellularLocation>
        <location evidence="1 6">Cytoplasm</location>
        <location evidence="1 6">Cytosol</location>
    </subcellularLocation>
</comment>
<evidence type="ECO:0000313" key="8">
    <source>
        <dbReference type="Proteomes" id="UP000669060"/>
    </source>
</evidence>
<keyword evidence="8" id="KW-1185">Reference proteome</keyword>
<evidence type="ECO:0000256" key="1">
    <source>
        <dbReference type="ARBA" id="ARBA00004514"/>
    </source>
</evidence>
<proteinExistence type="inferred from homology"/>